<accession>A0A7J7SXR3</accession>
<gene>
    <name evidence="1" type="ORF">mRhiFer1_009088</name>
</gene>
<organism evidence="1 2">
    <name type="scientific">Rhinolophus ferrumequinum</name>
    <name type="common">Greater horseshoe bat</name>
    <dbReference type="NCBI Taxonomy" id="59479"/>
    <lineage>
        <taxon>Eukaryota</taxon>
        <taxon>Metazoa</taxon>
        <taxon>Chordata</taxon>
        <taxon>Craniata</taxon>
        <taxon>Vertebrata</taxon>
        <taxon>Euteleostomi</taxon>
        <taxon>Mammalia</taxon>
        <taxon>Eutheria</taxon>
        <taxon>Laurasiatheria</taxon>
        <taxon>Chiroptera</taxon>
        <taxon>Yinpterochiroptera</taxon>
        <taxon>Rhinolophoidea</taxon>
        <taxon>Rhinolophidae</taxon>
        <taxon>Rhinolophinae</taxon>
        <taxon>Rhinolophus</taxon>
    </lineage>
</organism>
<dbReference type="Proteomes" id="UP000585614">
    <property type="component" value="Unassembled WGS sequence"/>
</dbReference>
<proteinExistence type="predicted"/>
<dbReference type="EMBL" id="JACAGC010000021">
    <property type="protein sequence ID" value="KAF6293201.1"/>
    <property type="molecule type" value="Genomic_DNA"/>
</dbReference>
<reference evidence="1 2" key="1">
    <citation type="journal article" date="2020" name="Nature">
        <title>Six reference-quality genomes reveal evolution of bat adaptations.</title>
        <authorList>
            <person name="Jebb D."/>
            <person name="Huang Z."/>
            <person name="Pippel M."/>
            <person name="Hughes G.M."/>
            <person name="Lavrichenko K."/>
            <person name="Devanna P."/>
            <person name="Winkler S."/>
            <person name="Jermiin L.S."/>
            <person name="Skirmuntt E.C."/>
            <person name="Katzourakis A."/>
            <person name="Burkitt-Gray L."/>
            <person name="Ray D.A."/>
            <person name="Sullivan K.A.M."/>
            <person name="Roscito J.G."/>
            <person name="Kirilenko B.M."/>
            <person name="Davalos L.M."/>
            <person name="Corthals A.P."/>
            <person name="Power M.L."/>
            <person name="Jones G."/>
            <person name="Ransome R.D."/>
            <person name="Dechmann D.K.N."/>
            <person name="Locatelli A.G."/>
            <person name="Puechmaille S.J."/>
            <person name="Fedrigo O."/>
            <person name="Jarvis E.D."/>
            <person name="Hiller M."/>
            <person name="Vernes S.C."/>
            <person name="Myers E.W."/>
            <person name="Teeling E.C."/>
        </authorList>
    </citation>
    <scope>NUCLEOTIDE SEQUENCE [LARGE SCALE GENOMIC DNA]</scope>
    <source>
        <strain evidence="1">MRhiFer1</strain>
        <tissue evidence="1">Lung</tissue>
    </source>
</reference>
<sequence length="147" mass="15775">MGNVGMATIYIKHDNLSCWVGKVKNRLVQGRKWSLILVALMKCLFLNVKEVALAVATKPVITLRALSCDGVQAPAVCTLGSELTLSLVPYHPVGARGTPLQGVESAAGMGVGANLVVNRARWGRLGVVMVCGFLQNVQECLAWLLWC</sequence>
<protein>
    <submittedName>
        <fullName evidence="1">Uncharacterized protein</fullName>
    </submittedName>
</protein>
<dbReference type="AlphaFoldDB" id="A0A7J7SXR3"/>
<evidence type="ECO:0000313" key="2">
    <source>
        <dbReference type="Proteomes" id="UP000585614"/>
    </source>
</evidence>
<comment type="caution">
    <text evidence="1">The sequence shown here is derived from an EMBL/GenBank/DDBJ whole genome shotgun (WGS) entry which is preliminary data.</text>
</comment>
<evidence type="ECO:0000313" key="1">
    <source>
        <dbReference type="EMBL" id="KAF6293201.1"/>
    </source>
</evidence>
<name>A0A7J7SXR3_RHIFE</name>